<keyword evidence="2" id="KW-1185">Reference proteome</keyword>
<dbReference type="EMBL" id="AP014612">
    <property type="protein sequence ID" value="BAQ24105.1"/>
    <property type="molecule type" value="Genomic_DNA"/>
</dbReference>
<dbReference type="Proteomes" id="UP000217758">
    <property type="component" value="Chromosome"/>
</dbReference>
<dbReference type="InterPro" id="IPR021351">
    <property type="entry name" value="DUF2969"/>
</dbReference>
<evidence type="ECO:0000313" key="1">
    <source>
        <dbReference type="EMBL" id="BAQ24105.1"/>
    </source>
</evidence>
<gene>
    <name evidence="1" type="ORF">SRT_08440</name>
</gene>
<dbReference type="KEGG" id="strg:SRT_08440"/>
<dbReference type="AlphaFoldDB" id="A0A1L7LIR1"/>
<dbReference type="RefSeq" id="WP_128833175.1">
    <property type="nucleotide sequence ID" value="NZ_AP014612.1"/>
</dbReference>
<accession>A0A1L7LIR1</accession>
<evidence type="ECO:0000313" key="2">
    <source>
        <dbReference type="Proteomes" id="UP000217758"/>
    </source>
</evidence>
<dbReference type="Pfam" id="PF11184">
    <property type="entry name" value="DUF2969"/>
    <property type="match status" value="1"/>
</dbReference>
<name>A0A1L7LIR1_9STRE</name>
<proteinExistence type="predicted"/>
<protein>
    <submittedName>
        <fullName evidence="1">Cytoplasmic protein</fullName>
    </submittedName>
</protein>
<organism evidence="1 2">
    <name type="scientific">Streptococcus troglodytae</name>
    <dbReference type="NCBI Taxonomy" id="1111760"/>
    <lineage>
        <taxon>Bacteria</taxon>
        <taxon>Bacillati</taxon>
        <taxon>Bacillota</taxon>
        <taxon>Bacilli</taxon>
        <taxon>Lactobacillales</taxon>
        <taxon>Streptococcaceae</taxon>
        <taxon>Streptococcus</taxon>
    </lineage>
</organism>
<reference evidence="1 2" key="1">
    <citation type="journal article" date="2016" name="Microbiol. Immunol.">
        <title>Complete genome sequence of Streptococcus troglodytae TKU31 isolated from the oral cavity of a chimpanzee (Pan troglodytes).</title>
        <authorList>
            <person name="Okamoto M."/>
            <person name="Naito M."/>
            <person name="Miyanohara M."/>
            <person name="Imai S."/>
            <person name="Nomura Y."/>
            <person name="Saito W."/>
            <person name="Momoi Y."/>
            <person name="Takada K."/>
            <person name="Miyabe-Nishiwaki T."/>
            <person name="Tomonaga M."/>
            <person name="Hanada N."/>
        </authorList>
    </citation>
    <scope>NUCLEOTIDE SEQUENCE [LARGE SCALE GENOMIC DNA]</scope>
    <source>
        <strain evidence="2">TKU 31</strain>
    </source>
</reference>
<sequence>MRKKDKKIEIQISDKQVAVNGTKMAGYQLTIGNKLVGEIAEIDDKFAVIKNTAVVEFHKNLETAVEAIIETYNLNH</sequence>